<evidence type="ECO:0000256" key="2">
    <source>
        <dbReference type="ARBA" id="ARBA00049360"/>
    </source>
</evidence>
<accession>A0A9D2Q6H0</accession>
<protein>
    <recommendedName>
        <fullName evidence="4">Sporulation initiation inhibitor protein Soj</fullName>
    </recommendedName>
</protein>
<evidence type="ECO:0000313" key="6">
    <source>
        <dbReference type="EMBL" id="HJC73306.1"/>
    </source>
</evidence>
<dbReference type="InterPro" id="IPR027417">
    <property type="entry name" value="P-loop_NTPase"/>
</dbReference>
<dbReference type="Pfam" id="PF13614">
    <property type="entry name" value="AAA_31"/>
    <property type="match status" value="1"/>
</dbReference>
<name>A0A9D2Q6H0_9FIRM</name>
<evidence type="ECO:0000259" key="5">
    <source>
        <dbReference type="Pfam" id="PF13614"/>
    </source>
</evidence>
<dbReference type="EMBL" id="DWWA01000055">
    <property type="protein sequence ID" value="HJC73306.1"/>
    <property type="molecule type" value="Genomic_DNA"/>
</dbReference>
<dbReference type="PANTHER" id="PTHR13696:SF99">
    <property type="entry name" value="COBYRINIC ACID AC-DIAMIDE SYNTHASE"/>
    <property type="match status" value="1"/>
</dbReference>
<evidence type="ECO:0000256" key="1">
    <source>
        <dbReference type="ARBA" id="ARBA00006976"/>
    </source>
</evidence>
<sequence length="261" mass="28929">MMKIICVANQKGGVGKTTTVMNMAAGLVRKGKKILCIDFDPQGNLSDYLGHQADGISDISELMLSESRMQSYDLTGIIRKNSEGIDYIPSSIALASADMFLAQAMCREQVLKRILKHELFQEYEYIFVDCQPSLGILLTNALAASDEVLIPVQAQKFSMDGVNYLMQAIGMVQQALNPGLRIRGILLTMFDGTNMAKAVREALEECYGEMVFTTQIRRSVEATESTYAQQSLISQSRSKLGAEYTNAVEELLAREENEQKL</sequence>
<dbReference type="InterPro" id="IPR050678">
    <property type="entry name" value="DNA_Partitioning_ATPase"/>
</dbReference>
<reference evidence="6" key="2">
    <citation type="submission" date="2021-04" db="EMBL/GenBank/DDBJ databases">
        <authorList>
            <person name="Gilroy R."/>
        </authorList>
    </citation>
    <scope>NUCLEOTIDE SEQUENCE</scope>
    <source>
        <strain evidence="6">5933</strain>
    </source>
</reference>
<dbReference type="CDD" id="cd02042">
    <property type="entry name" value="ParAB_family"/>
    <property type="match status" value="1"/>
</dbReference>
<comment type="caution">
    <text evidence="6">The sequence shown here is derived from an EMBL/GenBank/DDBJ whole genome shotgun (WGS) entry which is preliminary data.</text>
</comment>
<gene>
    <name evidence="6" type="ORF">H9698_11030</name>
</gene>
<dbReference type="FunFam" id="3.40.50.300:FF:000285">
    <property type="entry name" value="Sporulation initiation inhibitor Soj"/>
    <property type="match status" value="1"/>
</dbReference>
<dbReference type="SUPFAM" id="SSF52540">
    <property type="entry name" value="P-loop containing nucleoside triphosphate hydrolases"/>
    <property type="match status" value="1"/>
</dbReference>
<organism evidence="6 7">
    <name type="scientific">Candidatus Ruthenibacterium merdavium</name>
    <dbReference type="NCBI Taxonomy" id="2838752"/>
    <lineage>
        <taxon>Bacteria</taxon>
        <taxon>Bacillati</taxon>
        <taxon>Bacillota</taxon>
        <taxon>Clostridia</taxon>
        <taxon>Eubacteriales</taxon>
        <taxon>Oscillospiraceae</taxon>
        <taxon>Ruthenibacterium</taxon>
    </lineage>
</organism>
<dbReference type="AlphaFoldDB" id="A0A9D2Q6H0"/>
<reference evidence="6" key="1">
    <citation type="journal article" date="2021" name="PeerJ">
        <title>Extensive microbial diversity within the chicken gut microbiome revealed by metagenomics and culture.</title>
        <authorList>
            <person name="Gilroy R."/>
            <person name="Ravi A."/>
            <person name="Getino M."/>
            <person name="Pursley I."/>
            <person name="Horton D.L."/>
            <person name="Alikhan N.F."/>
            <person name="Baker D."/>
            <person name="Gharbi K."/>
            <person name="Hall N."/>
            <person name="Watson M."/>
            <person name="Adriaenssens E.M."/>
            <person name="Foster-Nyarko E."/>
            <person name="Jarju S."/>
            <person name="Secka A."/>
            <person name="Antonio M."/>
            <person name="Oren A."/>
            <person name="Chaudhuri R.R."/>
            <person name="La Ragione R."/>
            <person name="Hildebrand F."/>
            <person name="Pallen M.J."/>
        </authorList>
    </citation>
    <scope>NUCLEOTIDE SEQUENCE</scope>
    <source>
        <strain evidence="6">5933</strain>
    </source>
</reference>
<dbReference type="Proteomes" id="UP000823918">
    <property type="component" value="Unassembled WGS sequence"/>
</dbReference>
<dbReference type="PANTHER" id="PTHR13696">
    <property type="entry name" value="P-LOOP CONTAINING NUCLEOSIDE TRIPHOSPHATE HYDROLASE"/>
    <property type="match status" value="1"/>
</dbReference>
<evidence type="ECO:0000256" key="4">
    <source>
        <dbReference type="ARBA" id="ARBA00071824"/>
    </source>
</evidence>
<dbReference type="InterPro" id="IPR025669">
    <property type="entry name" value="AAA_dom"/>
</dbReference>
<dbReference type="Gene3D" id="3.40.50.300">
    <property type="entry name" value="P-loop containing nucleotide triphosphate hydrolases"/>
    <property type="match status" value="1"/>
</dbReference>
<evidence type="ECO:0000313" key="7">
    <source>
        <dbReference type="Proteomes" id="UP000823918"/>
    </source>
</evidence>
<feature type="domain" description="AAA" evidence="5">
    <location>
        <begin position="2"/>
        <end position="182"/>
    </location>
</feature>
<comment type="catalytic activity">
    <reaction evidence="2">
        <text>ATP + H2O = ADP + phosphate + H(+)</text>
        <dbReference type="Rhea" id="RHEA:13065"/>
        <dbReference type="ChEBI" id="CHEBI:15377"/>
        <dbReference type="ChEBI" id="CHEBI:15378"/>
        <dbReference type="ChEBI" id="CHEBI:30616"/>
        <dbReference type="ChEBI" id="CHEBI:43474"/>
        <dbReference type="ChEBI" id="CHEBI:456216"/>
    </reaction>
</comment>
<evidence type="ECO:0000256" key="3">
    <source>
        <dbReference type="ARBA" id="ARBA00062323"/>
    </source>
</evidence>
<comment type="similarity">
    <text evidence="1">Belongs to the ParA family.</text>
</comment>
<proteinExistence type="inferred from homology"/>
<comment type="subunit">
    <text evidence="3">Dimerizes in the presence of ATP but not ADP; ATP-binding is required for double-stranded (ds)DNA-binding. Interacts with DnaA.</text>
</comment>